<dbReference type="STRING" id="1676925.ENSPKIP00000017836"/>
<dbReference type="PROSITE" id="PS51854">
    <property type="entry name" value="CSPG"/>
    <property type="match status" value="4"/>
</dbReference>
<dbReference type="Ensembl" id="ENSPKIT00000042355.1">
    <property type="protein sequence ID" value="ENSPKIP00000017836.1"/>
    <property type="gene ID" value="ENSPKIG00000003182.1"/>
</dbReference>
<dbReference type="InterPro" id="IPR006212">
    <property type="entry name" value="Furin_repeat"/>
</dbReference>
<protein>
    <submittedName>
        <fullName evidence="9">Fraser extracellular matrix complex subunit 1</fullName>
    </submittedName>
</protein>
<evidence type="ECO:0000256" key="7">
    <source>
        <dbReference type="SAM" id="Phobius"/>
    </source>
</evidence>
<dbReference type="GO" id="GO:0009653">
    <property type="term" value="P:anatomical structure morphogenesis"/>
    <property type="evidence" value="ECO:0007669"/>
    <property type="project" value="TreeGrafter"/>
</dbReference>
<evidence type="ECO:0000313" key="9">
    <source>
        <dbReference type="Ensembl" id="ENSPKIP00000017836.1"/>
    </source>
</evidence>
<dbReference type="Pfam" id="PF16184">
    <property type="entry name" value="Cadherin_3"/>
    <property type="match status" value="5"/>
</dbReference>
<evidence type="ECO:0000256" key="6">
    <source>
        <dbReference type="PROSITE-ProRule" id="PRU01201"/>
    </source>
</evidence>
<comment type="similarity">
    <text evidence="1">Belongs to the FRAS1 family.</text>
</comment>
<feature type="transmembrane region" description="Helical" evidence="7">
    <location>
        <begin position="3403"/>
        <end position="3424"/>
    </location>
</feature>
<dbReference type="InterPro" id="IPR051561">
    <property type="entry name" value="FRAS1_ECM"/>
</dbReference>
<dbReference type="Gene3D" id="2.60.40.2030">
    <property type="match status" value="5"/>
</dbReference>
<dbReference type="Pfam" id="PF03160">
    <property type="entry name" value="Calx-beta"/>
    <property type="match status" value="3"/>
</dbReference>
<proteinExistence type="inferred from homology"/>
<dbReference type="SUPFAM" id="SSF57184">
    <property type="entry name" value="Growth factor receptor domain"/>
    <property type="match status" value="4"/>
</dbReference>
<keyword evidence="10" id="KW-1185">Reference proteome</keyword>
<reference evidence="9" key="2">
    <citation type="submission" date="2025-09" db="UniProtKB">
        <authorList>
            <consortium name="Ensembl"/>
        </authorList>
    </citation>
    <scope>IDENTIFICATION</scope>
</reference>
<evidence type="ECO:0000259" key="8">
    <source>
        <dbReference type="PROSITE" id="PS50184"/>
    </source>
</evidence>
<dbReference type="PANTHER" id="PTHR45739:SF1">
    <property type="entry name" value="EXTRACELLULAR MATRIX ORGANIZING PROTEIN FRAS1"/>
    <property type="match status" value="1"/>
</dbReference>
<dbReference type="Gene3D" id="6.20.200.20">
    <property type="match status" value="2"/>
</dbReference>
<feature type="repeat" description="CSPG" evidence="6">
    <location>
        <begin position="996"/>
        <end position="1086"/>
    </location>
</feature>
<dbReference type="PROSITE" id="PS50184">
    <property type="entry name" value="VWFC_2"/>
    <property type="match status" value="2"/>
</dbReference>
<dbReference type="Pfam" id="PF00093">
    <property type="entry name" value="VWC"/>
    <property type="match status" value="1"/>
</dbReference>
<keyword evidence="7" id="KW-0812">Transmembrane</keyword>
<organism evidence="9 10">
    <name type="scientific">Paramormyrops kingsleyae</name>
    <dbReference type="NCBI Taxonomy" id="1676925"/>
    <lineage>
        <taxon>Eukaryota</taxon>
        <taxon>Metazoa</taxon>
        <taxon>Chordata</taxon>
        <taxon>Craniata</taxon>
        <taxon>Vertebrata</taxon>
        <taxon>Euteleostomi</taxon>
        <taxon>Actinopterygii</taxon>
        <taxon>Neopterygii</taxon>
        <taxon>Teleostei</taxon>
        <taxon>Osteoglossocephala</taxon>
        <taxon>Osteoglossomorpha</taxon>
        <taxon>Osteoglossiformes</taxon>
        <taxon>Mormyridae</taxon>
        <taxon>Paramormyrops</taxon>
    </lineage>
</organism>
<dbReference type="InterPro" id="IPR001007">
    <property type="entry name" value="VWF_dom"/>
</dbReference>
<feature type="transmembrane region" description="Helical" evidence="7">
    <location>
        <begin position="1823"/>
        <end position="1844"/>
    </location>
</feature>
<sequence length="3499" mass="388214">VEGNMVLKGRILNNTSWRPDPCQECSCIGDVVICETRRCQSPQRDFLKAAEMLSHFNIFKQHGNRWTDSGYNVCMCSHGNVSCTKRRCPCGSGEMQGSTSTEDRCPGCIRSGASCFVGNQEYWDGGEWRPARCVRCVCNAGEAQCFIAECPPVSCKRVSSERLVMRAGECCPQCLPSTCQVDGREHKYTRGSEEIQIYISFVSSGLCPVPFQGQNRTFHVGQSCGEYMSPEGSCLHGTVVRYNGEVWSGVGCQSCTCKAGRVQCQDTERGRSCCAPGQVDHSPRRCYPESFLVASHVSECILCLASSPQNLDVWQEGPCRVCECLHSRVTCYRLACPPHPSGTLALPVEGSCCPECQIPCHLDCLSRSQNPSLCNRCKDPISVLHNGHHFECPPGFYQNGNTCAACKASCLTDQDECTLCGWFLLMRDRQCLMSFYLCPLFPECHSSCRTCWGPSVSHCSLCPGTMVLYYGQCLQTCGKGMFAHGSCHMSCLSCIGPESSDCLSCLFLGEVLQLSYAGETRGTCVSSCKDHFYSDPDCVCRRCHDSCLQCAGNSTLNCTACASPSVLHQGQCLCRCPQGYHRHGDACRACHPTCKECSGSSETHCTDCSPDTVLENGSCKTRCPEEQYHSHTGHCVDCKMDCLRCVLDLQNEGSVCLLCRDPKSLTLGDHCVTHCPHGHYIQLGACKSKYQSTSRARYGLSLGAPRVPACKGAPIGTEGGGVGGPTDYCSLGASVHLNPPLVPWVDNHCFRDPIQVLLLGDCQHECCAPYSYLTSCDDHCEACRGPGQCSRCRKPRVLKHSVCVEEGQQHVISLNRSCGIRLLCSPTLFACPTGCTKCEGAGQCTACHRNTSLKDHLCVADCGPGFYANPRTQKCEVNTQAPVLRVHGDLIVPIGGTRALDLSLITAEDLENRREDLVFQLLRLPSNGQLARLTNGKAVPLNQGSVFSFSDLRNRAIAFSHDRGNSRSGTLMLQVADPQLFSQPNSVHIQVVSLQPPCVFVNKPLMVKQGEAAVITRSVLWVADDDDDPEDVLLLVLDPAQHGHLTRVYDEKPVRHFTLGELGREQLRYIHGGSSQLQDRVLLQISDGHSYQNLLFTIDVENQGLVTSHVVSFLTAWVNEGGAVRITKRHLRAECHGSRDSQIHYTISPSKENPKYGEIVLWSSMSTSIHDEELLLSNNPAAIGVLSFAQADINRGRVWYRHLGSRVDWDAVKFQGSLKSIILGHTLRVGVLPHSPGFPILSLGCTLQITVPEDCATKILPSGLSFVVTEMPSENCIYNITIPLAQEQGTIEHKDKAYTPVYSFTQRDIDNGKILYRPPVLLPFMKRLYKCFFTGDYCPQSVYLNVPVSIGNHSTPEMDFAIDLLPSDQQPPEILDPVLEVLLGGRVALGKDLSLAFTSDAANSQLDLVEPPCHGILLWVTVFSCCFLCLTGNTLSVGDIKQHLIQYEHAGKSTEDDAMTFIVTHGSSLMITMVKVKVLVPGERGNRPSLKCDTVLSMEVSEKSSTPIRHTHLACTDCSSSNKKIKILMVSLPKHGVLTWKSSASDHKELKENSSFTTEDINHQRIWYIASECGNPPFTDTFLFIFCDENDNCHDNQTWSLTITTLPKLKFYSQPLENGSVLLQRSSFSYQDVLDKLLVYVPNNLTVGTDMVLLSVSDGQHIKTARLEFSIRATKNNDRTMIVNRGLQLTTGSKAKITDQHLRGSGSNLTYIMTKDPSFGMLHLSKNGNLTEISSKGPVKSFTQEDINKGSVEYVHGKEEEGGNFTFKFNLRDSEGKKLTEQSFLISVLGMYQFSFLSFKLHISDAFYNGKVDNFIIYYYYLLYYIILLYGIMVFPLHGFILFLHDYVSGTQINTFAPGSLTQYTHNSEEKEHADDSTFTLSDSFNEVRLLKNTWFFFGHKAAGRWMGHIVYLTASLYVFKIVAAVSKRSAVIALVKDGALRLVTNLGLQWLDYMDNKVNTVIISKEELLSVNPEVDERQVTYNVLIEPKHGVLTKYDNGMAINTFTQADINLGLIYYVLNVESVHKTLDSFSFSVNDNKGNVINGSEFRIEWSVVAFERASYSVSEDAGSVAVKVSRRGNLKQRASVTCQTGQGTATVGVTSSPGQQDYVEFAEQITFNHGEDSAVCTIVIKDDQVFENIESFYVELSRPVCVLLGETFQAVVHIVDMEDKPVVQFQKSVYHISEGAGFLSAPVERKGDTGIIVSALCHTMSGSSQESWTHAMEPGADFSSSGMPITNRIIFAVGVSESTCDVKLDAEYETFKEFELVLSEASDNAHLGQITTAKVVIDGRNEVPTVFLGNESFTYTEDAGTIEIPVLRRGSKLSSMASVWCVTRPSDPMSATPGVDYISSSKKVEFKPGEKEQTCSLAIKDDAHRPIIEGMESFVVFLSSPEGAMLTEPFEAAVIIVDTFQDIPSMQFEEAVYSVKETAHLLHLPVVRSGDLTFTSSVRCYTENLSASAAEDFGERRNGDESRITFLVGEKVKNCTIWIHDDSVFEPQEMFRVHLGGPEGGRSTGALVGMNRVVTVTITNDEDVPSIEFEDAKYEYQVQDPEGSEDTRVLGIKVIRRGDQNQTSAVRCSTRDGSAQSGVDYSPKSMVLQFNPGMDHIVFNIEILSSEDREWHKLFSVILGPDEPLKAVLGEITMATVTILHQQSSGNLILSAPPIVVSLSDYDHIQEVPREGPSKSPSSGYPLVCVIPCDPHHPNYSAMKESCREEGINHNSIHFGWEVAAPTDTSGTRSPFETVTDSTPYTSVNHMLLDSIYFSRRFRVRCVAQALDGASLLGPPRRSNTVTISSEGPICPTPGPAGGARGFQAQSFIATLKYLDVKHKEHPNRIHISVQIPHQDGMFPLVSTMPLNNLHLLLSESTYRQHHICSNLVTIKDLHGITESGFLDNVAFDTLSLSAGYDRPYQFNSSVREARTIQLYKHLNLKTCIWAFEAYYDMTELIDVCGGSVTADFQVRDSTQSFLTVRLPLYVSYIYVMTPRGWASLEHQKEMQSSFFYDTMLWRTGIQTDSVLSAKLHISKIYIIDVGRLVIEFKTQTKFRGQFVLEHHTLKGQRSHVMAPDHLGGVDFDLQLLWSSQSFDSAHQLWRATSSYSRKDYSGEYTIFLIPCTVKLTQSWTDPGDKPLSCTAQAPEKFLVPIAFQQTNRPVPIAYSLNTEFHLCNTEKVFMMDPAAADLSVAEMDYKGTFSMGQTLYGRVLWKPEQSLNTAYKLQLEKVYLCTGRNGYVPFFDPTGTLYNEGPQYGCIQPNKHLKHRFLLLDRKQPEVCDRYFHDVPFNAKFASESADLQPMTMMSGVDGFTMKVDALYKVETGHQWYLQVIYVIRPQAASGPRIQRSLTKHLKQLPSDLVDETIHRFTMDESLVYDNVGDHIKNGTNMKALRLDREVPTFYPQTGASIGGGVVAIILVALVLLTVCILFKKHRWSSEKSTRYVSEEYPLNTKVEVCLEKTFHSMHCTVRKVNVVNVTQEASNLKVKQVNLEVKLHGNLDDGTEV</sequence>
<dbReference type="GeneTree" id="ENSGT00940000163761"/>
<dbReference type="InterPro" id="IPR038081">
    <property type="entry name" value="CalX-like_sf"/>
</dbReference>
<evidence type="ECO:0000256" key="4">
    <source>
        <dbReference type="ARBA" id="ARBA00022837"/>
    </source>
</evidence>
<keyword evidence="4" id="KW-0106">Calcium</keyword>
<dbReference type="SUPFAM" id="SSF57603">
    <property type="entry name" value="FnI-like domain"/>
    <property type="match status" value="3"/>
</dbReference>
<dbReference type="GO" id="GO:0016020">
    <property type="term" value="C:membrane"/>
    <property type="evidence" value="ECO:0007669"/>
    <property type="project" value="InterPro"/>
</dbReference>
<name>A0A3B3RJG3_9TELE</name>
<dbReference type="Proteomes" id="UP000261540">
    <property type="component" value="Unplaced"/>
</dbReference>
<keyword evidence="2" id="KW-0732">Signal</keyword>
<dbReference type="SUPFAM" id="SSF141072">
    <property type="entry name" value="CalX-like"/>
    <property type="match status" value="5"/>
</dbReference>
<feature type="transmembrane region" description="Helical" evidence="7">
    <location>
        <begin position="1784"/>
        <end position="1803"/>
    </location>
</feature>
<feature type="domain" description="VWFC" evidence="8">
    <location>
        <begin position="298"/>
        <end position="357"/>
    </location>
</feature>
<dbReference type="GO" id="GO:0007154">
    <property type="term" value="P:cell communication"/>
    <property type="evidence" value="ECO:0007669"/>
    <property type="project" value="InterPro"/>
</dbReference>
<feature type="domain" description="VWFC" evidence="8">
    <location>
        <begin position="113"/>
        <end position="175"/>
    </location>
</feature>
<reference evidence="9" key="1">
    <citation type="submission" date="2025-08" db="UniProtKB">
        <authorList>
            <consortium name="Ensembl"/>
        </authorList>
    </citation>
    <scope>IDENTIFICATION</scope>
</reference>
<evidence type="ECO:0000313" key="10">
    <source>
        <dbReference type="Proteomes" id="UP000261540"/>
    </source>
</evidence>
<keyword evidence="7" id="KW-1133">Transmembrane helix</keyword>
<keyword evidence="7" id="KW-0472">Membrane</keyword>
<feature type="repeat" description="CSPG" evidence="6">
    <location>
        <begin position="1940"/>
        <end position="2037"/>
    </location>
</feature>
<evidence type="ECO:0000256" key="5">
    <source>
        <dbReference type="ARBA" id="ARBA00023180"/>
    </source>
</evidence>
<keyword evidence="5" id="KW-0325">Glycoprotein</keyword>
<dbReference type="PANTHER" id="PTHR45739">
    <property type="entry name" value="MATRIX PROTEIN, PUTATIVE-RELATED"/>
    <property type="match status" value="1"/>
</dbReference>
<dbReference type="Gene3D" id="2.10.220.10">
    <property type="entry name" value="Hormone Receptor, Insulin-like Growth Factor Receptor 1, Chain A, domain 2"/>
    <property type="match status" value="5"/>
</dbReference>
<dbReference type="InterPro" id="IPR003644">
    <property type="entry name" value="Calx_beta"/>
</dbReference>
<dbReference type="CDD" id="cd00064">
    <property type="entry name" value="FU"/>
    <property type="match status" value="6"/>
</dbReference>
<dbReference type="InterPro" id="IPR039005">
    <property type="entry name" value="CSPG_rpt"/>
</dbReference>
<evidence type="ECO:0000256" key="3">
    <source>
        <dbReference type="ARBA" id="ARBA00022737"/>
    </source>
</evidence>
<dbReference type="SMART" id="SM00261">
    <property type="entry name" value="FU"/>
    <property type="match status" value="8"/>
</dbReference>
<dbReference type="SMART" id="SM00214">
    <property type="entry name" value="VWC"/>
    <property type="match status" value="3"/>
</dbReference>
<dbReference type="Gene3D" id="2.10.70.10">
    <property type="entry name" value="Complement Module, domain 1"/>
    <property type="match status" value="1"/>
</dbReference>
<dbReference type="PROSITE" id="PS01208">
    <property type="entry name" value="VWFC_1"/>
    <property type="match status" value="1"/>
</dbReference>
<dbReference type="SMART" id="SM00237">
    <property type="entry name" value="Calx_beta"/>
    <property type="match status" value="5"/>
</dbReference>
<evidence type="ECO:0000256" key="1">
    <source>
        <dbReference type="ARBA" id="ARBA00005529"/>
    </source>
</evidence>
<evidence type="ECO:0000256" key="2">
    <source>
        <dbReference type="ARBA" id="ARBA00022729"/>
    </source>
</evidence>
<accession>A0A3B3RJG3</accession>
<feature type="repeat" description="CSPG" evidence="6">
    <location>
        <begin position="881"/>
        <end position="976"/>
    </location>
</feature>
<dbReference type="InterPro" id="IPR009030">
    <property type="entry name" value="Growth_fac_rcpt_cys_sf"/>
</dbReference>
<keyword evidence="3" id="KW-0677">Repeat</keyword>
<feature type="repeat" description="CSPG" evidence="6">
    <location>
        <begin position="1107"/>
        <end position="1217"/>
    </location>
</feature>